<dbReference type="CDD" id="cd11296">
    <property type="entry name" value="O-FucT_like"/>
    <property type="match status" value="1"/>
</dbReference>
<organism evidence="2 3">
    <name type="scientific">Phlebiopsis gigantea (strain 11061_1 CR5-6)</name>
    <name type="common">White-rot fungus</name>
    <name type="synonym">Peniophora gigantea</name>
    <dbReference type="NCBI Taxonomy" id="745531"/>
    <lineage>
        <taxon>Eukaryota</taxon>
        <taxon>Fungi</taxon>
        <taxon>Dikarya</taxon>
        <taxon>Basidiomycota</taxon>
        <taxon>Agaricomycotina</taxon>
        <taxon>Agaricomycetes</taxon>
        <taxon>Polyporales</taxon>
        <taxon>Phanerochaetaceae</taxon>
        <taxon>Phlebiopsis</taxon>
    </lineage>
</organism>
<keyword evidence="1" id="KW-0472">Membrane</keyword>
<keyword evidence="1" id="KW-1133">Transmembrane helix</keyword>
<dbReference type="AlphaFoldDB" id="A0A0C3S6J9"/>
<dbReference type="EMBL" id="KN840584">
    <property type="protein sequence ID" value="KIP04170.1"/>
    <property type="molecule type" value="Genomic_DNA"/>
</dbReference>
<protein>
    <submittedName>
        <fullName evidence="2">Uncharacterized protein</fullName>
    </submittedName>
</protein>
<evidence type="ECO:0000313" key="3">
    <source>
        <dbReference type="Proteomes" id="UP000053257"/>
    </source>
</evidence>
<accession>A0A0C3S6J9</accession>
<evidence type="ECO:0000313" key="2">
    <source>
        <dbReference type="EMBL" id="KIP04170.1"/>
    </source>
</evidence>
<dbReference type="STRING" id="745531.A0A0C3S6J9"/>
<sequence length="458" mass="51078">MSSSLSLSIPTRKRRCVSRRLVCCLVTTAALGLWLLVYICAYPWTWRSRLLASVYTPEPTPPLYARFRAAEAALPQHHVEDPFAGGQRYLFASSHVFWSGWGNYMEDIVLTAHLAQLTNRTHVFNDYIWDVDGPEYTRFENRNWIPNKIPLSAIVSGPIVGGISTGNVTVPRAIHKDYFNKICPQRSVINVDDVQRIAVKGNDYDPYKITQTYLESINELDDPCCTDPHHSAFGNMAGMHALWPTLSTSPYAAQLDWSPLAHSALATNRHLFLPPPPSDDAPLPQRFDGLLVLQLRRGDFESHCADLRGWRADFNAYNRFPGFADPWTNPAAADGGEIEAMYARRCWPSVADVVHKVGAVRRSAAGAGLDSVYVMTNGAEGWAAALEAELGRVFTWARVACSRDAVWTWEERFVAQAMDMLVAERAQVFVGNGFSSMASNVAMLRMAKGFVPDSTTMW</sequence>
<reference evidence="2 3" key="1">
    <citation type="journal article" date="2014" name="PLoS Genet.">
        <title>Analysis of the Phlebiopsis gigantea genome, transcriptome and secretome provides insight into its pioneer colonization strategies of wood.</title>
        <authorList>
            <person name="Hori C."/>
            <person name="Ishida T."/>
            <person name="Igarashi K."/>
            <person name="Samejima M."/>
            <person name="Suzuki H."/>
            <person name="Master E."/>
            <person name="Ferreira P."/>
            <person name="Ruiz-Duenas F.J."/>
            <person name="Held B."/>
            <person name="Canessa P."/>
            <person name="Larrondo L.F."/>
            <person name="Schmoll M."/>
            <person name="Druzhinina I.S."/>
            <person name="Kubicek C.P."/>
            <person name="Gaskell J.A."/>
            <person name="Kersten P."/>
            <person name="St John F."/>
            <person name="Glasner J."/>
            <person name="Sabat G."/>
            <person name="Splinter BonDurant S."/>
            <person name="Syed K."/>
            <person name="Yadav J."/>
            <person name="Mgbeahuruike A.C."/>
            <person name="Kovalchuk A."/>
            <person name="Asiegbu F.O."/>
            <person name="Lackner G."/>
            <person name="Hoffmeister D."/>
            <person name="Rencoret J."/>
            <person name="Gutierrez A."/>
            <person name="Sun H."/>
            <person name="Lindquist E."/>
            <person name="Barry K."/>
            <person name="Riley R."/>
            <person name="Grigoriev I.V."/>
            <person name="Henrissat B."/>
            <person name="Kues U."/>
            <person name="Berka R.M."/>
            <person name="Martinez A.T."/>
            <person name="Covert S.F."/>
            <person name="Blanchette R.A."/>
            <person name="Cullen D."/>
        </authorList>
    </citation>
    <scope>NUCLEOTIDE SEQUENCE [LARGE SCALE GENOMIC DNA]</scope>
    <source>
        <strain evidence="2 3">11061_1 CR5-6</strain>
    </source>
</reference>
<dbReference type="OrthoDB" id="2559662at2759"/>
<dbReference type="HOGENOM" id="CLU_014826_0_0_1"/>
<dbReference type="Gene3D" id="3.40.50.11350">
    <property type="match status" value="1"/>
</dbReference>
<gene>
    <name evidence="2" type="ORF">PHLGIDRAFT_76434</name>
</gene>
<feature type="transmembrane region" description="Helical" evidence="1">
    <location>
        <begin position="21"/>
        <end position="44"/>
    </location>
</feature>
<keyword evidence="3" id="KW-1185">Reference proteome</keyword>
<name>A0A0C3S6J9_PHLG1</name>
<keyword evidence="1" id="KW-0812">Transmembrane</keyword>
<evidence type="ECO:0000256" key="1">
    <source>
        <dbReference type="SAM" id="Phobius"/>
    </source>
</evidence>
<proteinExistence type="predicted"/>
<dbReference type="Proteomes" id="UP000053257">
    <property type="component" value="Unassembled WGS sequence"/>
</dbReference>